<dbReference type="EMBL" id="CP042910">
    <property type="protein sequence ID" value="QEG17068.1"/>
    <property type="molecule type" value="Genomic_DNA"/>
</dbReference>
<protein>
    <submittedName>
        <fullName evidence="1">Uncharacterized protein</fullName>
    </submittedName>
</protein>
<sequence>MTDEQFYRPKWEIVLKQYDRVITHWIEFEWPKIDEGYCSKVFFEGFERAWPEVFNGGP</sequence>
<evidence type="ECO:0000313" key="1">
    <source>
        <dbReference type="EMBL" id="QEG17068.1"/>
    </source>
</evidence>
<reference evidence="1 2" key="1">
    <citation type="submission" date="2019-08" db="EMBL/GenBank/DDBJ databases">
        <title>Deep-cultivation of Planctomycetes and their phenomic and genomic characterization uncovers novel biology.</title>
        <authorList>
            <person name="Wiegand S."/>
            <person name="Jogler M."/>
            <person name="Boedeker C."/>
            <person name="Pinto D."/>
            <person name="Vollmers J."/>
            <person name="Rivas-Marin E."/>
            <person name="Kohn T."/>
            <person name="Peeters S.H."/>
            <person name="Heuer A."/>
            <person name="Rast P."/>
            <person name="Oberbeckmann S."/>
            <person name="Bunk B."/>
            <person name="Jeske O."/>
            <person name="Meyerdierks A."/>
            <person name="Storesund J.E."/>
            <person name="Kallscheuer N."/>
            <person name="Luecker S."/>
            <person name="Lage O.M."/>
            <person name="Pohl T."/>
            <person name="Merkel B.J."/>
            <person name="Hornburger P."/>
            <person name="Mueller R.-W."/>
            <person name="Bruemmer F."/>
            <person name="Labrenz M."/>
            <person name="Spormann A.M."/>
            <person name="Op den Camp H."/>
            <person name="Overmann J."/>
            <person name="Amann R."/>
            <person name="Jetten M.S.M."/>
            <person name="Mascher T."/>
            <person name="Medema M.H."/>
            <person name="Devos D.P."/>
            <person name="Kaster A.-K."/>
            <person name="Ovreas L."/>
            <person name="Rohde M."/>
            <person name="Galperin M.Y."/>
            <person name="Jogler C."/>
        </authorList>
    </citation>
    <scope>NUCLEOTIDE SEQUENCE [LARGE SCALE GENOMIC DNA]</scope>
    <source>
        <strain evidence="1 2">DSM 8797</strain>
    </source>
</reference>
<organism evidence="1 2">
    <name type="scientific">Gimesia maris</name>
    <dbReference type="NCBI Taxonomy" id="122"/>
    <lineage>
        <taxon>Bacteria</taxon>
        <taxon>Pseudomonadati</taxon>
        <taxon>Planctomycetota</taxon>
        <taxon>Planctomycetia</taxon>
        <taxon>Planctomycetales</taxon>
        <taxon>Planctomycetaceae</taxon>
        <taxon>Gimesia</taxon>
    </lineage>
</organism>
<dbReference type="GeneID" id="98650598"/>
<proteinExistence type="predicted"/>
<dbReference type="RefSeq" id="WP_002646618.1">
    <property type="nucleotide sequence ID" value="NZ_CP042910.1"/>
</dbReference>
<evidence type="ECO:0000313" key="2">
    <source>
        <dbReference type="Proteomes" id="UP000322887"/>
    </source>
</evidence>
<gene>
    <name evidence="1" type="ORF">GmarT_29460</name>
</gene>
<accession>A0ABX5YN55</accession>
<keyword evidence="2" id="KW-1185">Reference proteome</keyword>
<name>A0ABX5YN55_9PLAN</name>
<dbReference type="Proteomes" id="UP000322887">
    <property type="component" value="Chromosome"/>
</dbReference>